<dbReference type="InterPro" id="IPR025875">
    <property type="entry name" value="Leu-rich_rpt_4"/>
</dbReference>
<keyword evidence="1" id="KW-0433">Leucine-rich repeat</keyword>
<name>A0A8B9ETT8_ANSCY</name>
<dbReference type="PANTHER" id="PTHR24366">
    <property type="entry name" value="IG(IMMUNOGLOBULIN) AND LRR(LEUCINE RICH REPEAT) DOMAINS"/>
    <property type="match status" value="1"/>
</dbReference>
<protein>
    <submittedName>
        <fullName evidence="5">Uncharacterized protein</fullName>
    </submittedName>
</protein>
<sequence>MPVFLGCGNAAPPLQRCFPCRLWCCVLLPSRVWGGRKSEGARSCWRGWLAPLWPLWSPSHHRVHPASSSQRGWGAHRPPPGTALQTLSLCLLLAASLAQDPAPESCNCTEPLDFEAFRAAPLAESCCLNFSSSNVTLLDWGALVGVRGLRELDLSRCGIAAISNAQGVPPALEVLHLSHNQLESLPGGFLEDAPNLKILYLDSNQLRELPQSFLKASTRVQEVYLGYNALTSLPGSLLQPSLLQLQVSNNSWDCSCALLSALQGRPSLAAGLACHTPERHRGAELRSIPRDELCRSHSLTALFICLPPLLLLASIACCFCRRKRKTNYSPGGSRPAATERGSAPAPPEPHRYVPYELPAAPSEKEKKVLLGGPALLQPSQDPLESSRDLYEEVEIRVGSHVRPHDAQRGAGPGTQQGAPGAGVEELGGSGAEGDTVSVSDVLKDSADREKIYMNQATNYYNLVPGIELEDSDNLEYENIDLH</sequence>
<reference evidence="5" key="1">
    <citation type="submission" date="2025-08" db="UniProtKB">
        <authorList>
            <consortium name="Ensembl"/>
        </authorList>
    </citation>
    <scope>IDENTIFICATION</scope>
</reference>
<keyword evidence="6" id="KW-1185">Reference proteome</keyword>
<keyword evidence="2" id="KW-0677">Repeat</keyword>
<dbReference type="Ensembl" id="ENSACDT00005030956.1">
    <property type="protein sequence ID" value="ENSACDP00005025950.1"/>
    <property type="gene ID" value="ENSACDG00005018787.1"/>
</dbReference>
<dbReference type="InterPro" id="IPR001611">
    <property type="entry name" value="Leu-rich_rpt"/>
</dbReference>
<reference evidence="5" key="2">
    <citation type="submission" date="2025-09" db="UniProtKB">
        <authorList>
            <consortium name="Ensembl"/>
        </authorList>
    </citation>
    <scope>IDENTIFICATION</scope>
</reference>
<dbReference type="InterPro" id="IPR032675">
    <property type="entry name" value="LRR_dom_sf"/>
</dbReference>
<evidence type="ECO:0000256" key="2">
    <source>
        <dbReference type="ARBA" id="ARBA00022737"/>
    </source>
</evidence>
<dbReference type="Gene3D" id="3.80.10.10">
    <property type="entry name" value="Ribonuclease Inhibitor"/>
    <property type="match status" value="1"/>
</dbReference>
<dbReference type="SUPFAM" id="SSF52058">
    <property type="entry name" value="L domain-like"/>
    <property type="match status" value="1"/>
</dbReference>
<proteinExistence type="predicted"/>
<dbReference type="GO" id="GO:0007616">
    <property type="term" value="P:long-term memory"/>
    <property type="evidence" value="ECO:0007669"/>
    <property type="project" value="TreeGrafter"/>
</dbReference>
<evidence type="ECO:0000313" key="6">
    <source>
        <dbReference type="Proteomes" id="UP000694521"/>
    </source>
</evidence>
<organism evidence="5 6">
    <name type="scientific">Anser cygnoides</name>
    <name type="common">Swan goose</name>
    <dbReference type="NCBI Taxonomy" id="8845"/>
    <lineage>
        <taxon>Eukaryota</taxon>
        <taxon>Metazoa</taxon>
        <taxon>Chordata</taxon>
        <taxon>Craniata</taxon>
        <taxon>Vertebrata</taxon>
        <taxon>Euteleostomi</taxon>
        <taxon>Archelosauria</taxon>
        <taxon>Archosauria</taxon>
        <taxon>Dinosauria</taxon>
        <taxon>Saurischia</taxon>
        <taxon>Theropoda</taxon>
        <taxon>Coelurosauria</taxon>
        <taxon>Aves</taxon>
        <taxon>Neognathae</taxon>
        <taxon>Galloanserae</taxon>
        <taxon>Anseriformes</taxon>
        <taxon>Anatidae</taxon>
        <taxon>Anserinae</taxon>
        <taxon>Anser</taxon>
    </lineage>
</organism>
<dbReference type="InterPro" id="IPR003591">
    <property type="entry name" value="Leu-rich_rpt_typical-subtyp"/>
</dbReference>
<feature type="compositionally biased region" description="Low complexity" evidence="3">
    <location>
        <begin position="413"/>
        <end position="422"/>
    </location>
</feature>
<dbReference type="Proteomes" id="UP000694521">
    <property type="component" value="Unplaced"/>
</dbReference>
<feature type="region of interest" description="Disordered" evidence="3">
    <location>
        <begin position="401"/>
        <end position="437"/>
    </location>
</feature>
<keyword evidence="4" id="KW-0812">Transmembrane</keyword>
<accession>A0A8B9ETT8</accession>
<feature type="transmembrane region" description="Helical" evidence="4">
    <location>
        <begin position="299"/>
        <end position="320"/>
    </location>
</feature>
<evidence type="ECO:0000313" key="5">
    <source>
        <dbReference type="Ensembl" id="ENSACDP00005025950.1"/>
    </source>
</evidence>
<keyword evidence="4" id="KW-1133">Transmembrane helix</keyword>
<evidence type="ECO:0000256" key="1">
    <source>
        <dbReference type="ARBA" id="ARBA00022614"/>
    </source>
</evidence>
<dbReference type="Pfam" id="PF12799">
    <property type="entry name" value="LRR_4"/>
    <property type="match status" value="1"/>
</dbReference>
<keyword evidence="4" id="KW-0472">Membrane</keyword>
<dbReference type="AlphaFoldDB" id="A0A8B9ETT8"/>
<dbReference type="GO" id="GO:0005886">
    <property type="term" value="C:plasma membrane"/>
    <property type="evidence" value="ECO:0007669"/>
    <property type="project" value="TreeGrafter"/>
</dbReference>
<dbReference type="SMART" id="SM00364">
    <property type="entry name" value="LRR_BAC"/>
    <property type="match status" value="3"/>
</dbReference>
<evidence type="ECO:0000256" key="4">
    <source>
        <dbReference type="SAM" id="Phobius"/>
    </source>
</evidence>
<dbReference type="PROSITE" id="PS51450">
    <property type="entry name" value="LRR"/>
    <property type="match status" value="2"/>
</dbReference>
<feature type="region of interest" description="Disordered" evidence="3">
    <location>
        <begin position="326"/>
        <end position="355"/>
    </location>
</feature>
<dbReference type="SMART" id="SM00369">
    <property type="entry name" value="LRR_TYP"/>
    <property type="match status" value="4"/>
</dbReference>
<dbReference type="PANTHER" id="PTHR24366:SF158">
    <property type="entry name" value="PLATELET GLYCOPROTEIN IB ALPHA CHAIN-LIKE-RELATED"/>
    <property type="match status" value="1"/>
</dbReference>
<evidence type="ECO:0000256" key="3">
    <source>
        <dbReference type="SAM" id="MobiDB-lite"/>
    </source>
</evidence>